<name>A0A1G6ZWN5_9ACTN</name>
<accession>A0A1G6ZWN5</accession>
<dbReference type="EMBL" id="LT629688">
    <property type="protein sequence ID" value="SDE06657.1"/>
    <property type="molecule type" value="Genomic_DNA"/>
</dbReference>
<dbReference type="OrthoDB" id="3497025at2"/>
<dbReference type="SUPFAM" id="SSF56300">
    <property type="entry name" value="Metallo-dependent phosphatases"/>
    <property type="match status" value="1"/>
</dbReference>
<evidence type="ECO:0000313" key="2">
    <source>
        <dbReference type="EMBL" id="SDE06657.1"/>
    </source>
</evidence>
<evidence type="ECO:0000313" key="3">
    <source>
        <dbReference type="Proteomes" id="UP000198546"/>
    </source>
</evidence>
<dbReference type="Pfam" id="PF09423">
    <property type="entry name" value="PhoD"/>
    <property type="match status" value="1"/>
</dbReference>
<protein>
    <submittedName>
        <fullName evidence="2">Alkaline phosphatase D</fullName>
    </submittedName>
</protein>
<feature type="domain" description="PhoD-like phosphatase metallophosphatase" evidence="1">
    <location>
        <begin position="141"/>
        <end position="491"/>
    </location>
</feature>
<dbReference type="InterPro" id="IPR029052">
    <property type="entry name" value="Metallo-depent_PP-like"/>
</dbReference>
<sequence length="516" mass="56606">MTSISRRGLISGAGATALTLPVLAGGGSVLPAQASPAQRFERLTLPSGVQTGDVTTSAAVLWARSSGEGRLMARIGGRTFRGPLATSDTDFTAHLPVQGLPAGTEVEAELWFVDGRGRRGESSVARFTTGSVRPRATSFVWTGDTAGQGWGINPELGGMTGYRAMHETRPDFFIHAGDTIYADGPLAETVVEPDGQVWRNVVTPEVSKVAETLAEFRGRHRYNLTDDNVRRFYADTPVIAQWDDHETTNNWYPGEVLTDERYTQEKRVDVLAARGRRAWQEYQPVTPSHVRGRGRDGFAEARIYRKISRGPLLDVFCLDMRTFKDPNTDGREPGLRHILGEEQTDWLIRSVRASRATWKVISADLPLGIVVPDGQAQESLSNADPGQPLGKELEIARVLQAFKRARVRNVVWITADVHYCAAHRYDPARAAFDDFDPFWEFVAGPISSGTFGANAMDQTFGPEVVFSKVADYPNQSPRGGNQFFGHAAISAEAEMTVGLRDTAGQTLWETTLTPQD</sequence>
<organism evidence="2 3">
    <name type="scientific">Auraticoccus monumenti</name>
    <dbReference type="NCBI Taxonomy" id="675864"/>
    <lineage>
        <taxon>Bacteria</taxon>
        <taxon>Bacillati</taxon>
        <taxon>Actinomycetota</taxon>
        <taxon>Actinomycetes</taxon>
        <taxon>Propionibacteriales</taxon>
        <taxon>Propionibacteriaceae</taxon>
        <taxon>Auraticoccus</taxon>
    </lineage>
</organism>
<dbReference type="InterPro" id="IPR006311">
    <property type="entry name" value="TAT_signal"/>
</dbReference>
<dbReference type="Proteomes" id="UP000198546">
    <property type="component" value="Chromosome i"/>
</dbReference>
<dbReference type="PROSITE" id="PS51318">
    <property type="entry name" value="TAT"/>
    <property type="match status" value="1"/>
</dbReference>
<dbReference type="InterPro" id="IPR018946">
    <property type="entry name" value="PhoD-like_MPP"/>
</dbReference>
<proteinExistence type="predicted"/>
<evidence type="ECO:0000259" key="1">
    <source>
        <dbReference type="Pfam" id="PF09423"/>
    </source>
</evidence>
<dbReference type="CDD" id="cd07389">
    <property type="entry name" value="MPP_PhoD"/>
    <property type="match status" value="1"/>
</dbReference>
<gene>
    <name evidence="2" type="ORF">SAMN04489747_2418</name>
</gene>
<dbReference type="InterPro" id="IPR052900">
    <property type="entry name" value="Phospholipid_Metab_Enz"/>
</dbReference>
<dbReference type="STRING" id="675864.SAMN04489747_2418"/>
<reference evidence="2 3" key="1">
    <citation type="submission" date="2016-10" db="EMBL/GenBank/DDBJ databases">
        <authorList>
            <person name="de Groot N.N."/>
        </authorList>
    </citation>
    <scope>NUCLEOTIDE SEQUENCE [LARGE SCALE GENOMIC DNA]</scope>
    <source>
        <strain evidence="2 3">MON 2.2</strain>
    </source>
</reference>
<dbReference type="AlphaFoldDB" id="A0A1G6ZWN5"/>
<dbReference type="Gene3D" id="3.60.21.70">
    <property type="entry name" value="PhoD-like phosphatase"/>
    <property type="match status" value="1"/>
</dbReference>
<keyword evidence="3" id="KW-1185">Reference proteome</keyword>
<dbReference type="InterPro" id="IPR038607">
    <property type="entry name" value="PhoD-like_sf"/>
</dbReference>
<dbReference type="RefSeq" id="WP_090593894.1">
    <property type="nucleotide sequence ID" value="NZ_LT629688.1"/>
</dbReference>
<dbReference type="PANTHER" id="PTHR43606:SF1">
    <property type="entry name" value="PHOD-LIKE PHOSPHATASE METALLOPHOSPHATASE DOMAIN-CONTAINING PROTEIN"/>
    <property type="match status" value="1"/>
</dbReference>
<dbReference type="PANTHER" id="PTHR43606">
    <property type="entry name" value="PHOSPHATASE, PUTATIVE (AFU_ORTHOLOGUE AFUA_6G08710)-RELATED"/>
    <property type="match status" value="1"/>
</dbReference>